<dbReference type="PANTHER" id="PTHR30136:SF24">
    <property type="entry name" value="HTH-TYPE TRANSCRIPTIONAL REPRESSOR ALLR"/>
    <property type="match status" value="1"/>
</dbReference>
<dbReference type="GO" id="GO:0045892">
    <property type="term" value="P:negative regulation of DNA-templated transcription"/>
    <property type="evidence" value="ECO:0007669"/>
    <property type="project" value="TreeGrafter"/>
</dbReference>
<dbReference type="Gene3D" id="3.30.450.40">
    <property type="match status" value="1"/>
</dbReference>
<dbReference type="GO" id="GO:0003677">
    <property type="term" value="F:DNA binding"/>
    <property type="evidence" value="ECO:0007669"/>
    <property type="project" value="TreeGrafter"/>
</dbReference>
<comment type="caution">
    <text evidence="2">The sequence shown here is derived from an EMBL/GenBank/DDBJ whole genome shotgun (WGS) entry which is preliminary data.</text>
</comment>
<evidence type="ECO:0000259" key="1">
    <source>
        <dbReference type="PROSITE" id="PS51078"/>
    </source>
</evidence>
<evidence type="ECO:0000313" key="3">
    <source>
        <dbReference type="Proteomes" id="UP000279422"/>
    </source>
</evidence>
<organism evidence="2 3">
    <name type="scientific">Aerophobetes bacterium</name>
    <dbReference type="NCBI Taxonomy" id="2030807"/>
    <lineage>
        <taxon>Bacteria</taxon>
        <taxon>Candidatus Aerophobota</taxon>
    </lineage>
</organism>
<dbReference type="InterPro" id="IPR050707">
    <property type="entry name" value="HTH_MetabolicPath_Reg"/>
</dbReference>
<dbReference type="PROSITE" id="PS51078">
    <property type="entry name" value="ICLR_ED"/>
    <property type="match status" value="1"/>
</dbReference>
<dbReference type="AlphaFoldDB" id="A0A497E3L2"/>
<dbReference type="InterPro" id="IPR014757">
    <property type="entry name" value="Tscrpt_reg_IclR_C"/>
</dbReference>
<dbReference type="Pfam" id="PF01614">
    <property type="entry name" value="IclR_C"/>
    <property type="match status" value="1"/>
</dbReference>
<name>A0A497E3L2_UNCAE</name>
<dbReference type="SUPFAM" id="SSF55781">
    <property type="entry name" value="GAF domain-like"/>
    <property type="match status" value="1"/>
</dbReference>
<protein>
    <recommendedName>
        <fullName evidence="1">IclR-ED domain-containing protein</fullName>
    </recommendedName>
</protein>
<dbReference type="InterPro" id="IPR029016">
    <property type="entry name" value="GAF-like_dom_sf"/>
</dbReference>
<evidence type="ECO:0000313" key="2">
    <source>
        <dbReference type="EMBL" id="RLE07409.1"/>
    </source>
</evidence>
<gene>
    <name evidence="2" type="ORF">DRJ00_08160</name>
</gene>
<reference evidence="2 3" key="1">
    <citation type="submission" date="2018-06" db="EMBL/GenBank/DDBJ databases">
        <title>Extensive metabolic versatility and redundancy in microbially diverse, dynamic hydrothermal sediments.</title>
        <authorList>
            <person name="Dombrowski N."/>
            <person name="Teske A."/>
            <person name="Baker B.J."/>
        </authorList>
    </citation>
    <scope>NUCLEOTIDE SEQUENCE [LARGE SCALE GENOMIC DNA]</scope>
    <source>
        <strain evidence="2">B47_G16</strain>
    </source>
</reference>
<dbReference type="EMBL" id="QMPZ01000170">
    <property type="protein sequence ID" value="RLE07409.1"/>
    <property type="molecule type" value="Genomic_DNA"/>
</dbReference>
<dbReference type="PANTHER" id="PTHR30136">
    <property type="entry name" value="HELIX-TURN-HELIX TRANSCRIPTIONAL REGULATOR, ICLR FAMILY"/>
    <property type="match status" value="1"/>
</dbReference>
<dbReference type="Proteomes" id="UP000279422">
    <property type="component" value="Unassembled WGS sequence"/>
</dbReference>
<accession>A0A497E3L2</accession>
<sequence>MRERDFAIDPGEAEEEVRCVGACVFNHEKRPIGAISISMPAYRFNSKRCKELGELVRKTCEEASRLLGYDPENR</sequence>
<proteinExistence type="predicted"/>
<dbReference type="GO" id="GO:0003700">
    <property type="term" value="F:DNA-binding transcription factor activity"/>
    <property type="evidence" value="ECO:0007669"/>
    <property type="project" value="TreeGrafter"/>
</dbReference>
<feature type="domain" description="IclR-ED" evidence="1">
    <location>
        <begin position="1"/>
        <end position="69"/>
    </location>
</feature>